<proteinExistence type="predicted"/>
<dbReference type="NCBIfam" id="TIGR00996">
    <property type="entry name" value="Mtu_fam_mce"/>
    <property type="match status" value="1"/>
</dbReference>
<dbReference type="InterPro" id="IPR052336">
    <property type="entry name" value="MlaD_Phospholipid_Transporter"/>
</dbReference>
<dbReference type="EMBL" id="BAABJP010000004">
    <property type="protein sequence ID" value="GAA5148911.1"/>
    <property type="molecule type" value="Genomic_DNA"/>
</dbReference>
<gene>
    <name evidence="4" type="ORF">GCM10023321_11910</name>
</gene>
<accession>A0ABP9PNB8</accession>
<evidence type="ECO:0008006" key="6">
    <source>
        <dbReference type="Google" id="ProtNLM"/>
    </source>
</evidence>
<dbReference type="InterPro" id="IPR003399">
    <property type="entry name" value="Mce/MlaD"/>
</dbReference>
<sequence length="370" mass="38793">MRKPVVLVAALLAVAAGVIAAPLTPADKVVTAYFAESPGLYAGDSVRVLGVEVGKIESIAAEPGQVKVVLRYDAAVRIPADAKAAIVSPTLVSSRFVQLVPAYRGGPALPDDATIPLSRTVTPVEWDTTVDQLTQLTGQLGPAPGETTGPLGRALDVTHANLAGQGDRIHDTIRNTSAAMTTLAEGGQDLFGTVRNLRSLVTNLKQNDDAVGAFGQQLAQVSSVLADNREQLGEVIRTLDRTSVLVRDFARDNREQLDTSLHGLGDLTKQLADNRQALADLLQRAPVGVSNFNNTYDPVGSLQAGAFALTNMADPATFVCSLIFAAGGRNDNTNAACESAIMPFVQVLKMNNIPLAFPLQTAPLPTGGGR</sequence>
<name>A0ABP9PNB8_9PSEU</name>
<evidence type="ECO:0000259" key="2">
    <source>
        <dbReference type="Pfam" id="PF02470"/>
    </source>
</evidence>
<evidence type="ECO:0000256" key="1">
    <source>
        <dbReference type="SAM" id="SignalP"/>
    </source>
</evidence>
<dbReference type="PANTHER" id="PTHR33371:SF4">
    <property type="entry name" value="INTERMEMBRANE PHOSPHOLIPID TRANSPORT SYSTEM BINDING PROTEIN MLAD"/>
    <property type="match status" value="1"/>
</dbReference>
<dbReference type="PANTHER" id="PTHR33371">
    <property type="entry name" value="INTERMEMBRANE PHOSPHOLIPID TRANSPORT SYSTEM BINDING PROTEIN MLAD-RELATED"/>
    <property type="match status" value="1"/>
</dbReference>
<feature type="chain" id="PRO_5046887373" description="Phospholipid/cholesterol/gamma-HCH transport system substrate-binding protein" evidence="1">
    <location>
        <begin position="21"/>
        <end position="370"/>
    </location>
</feature>
<dbReference type="Pfam" id="PF02470">
    <property type="entry name" value="MlaD"/>
    <property type="match status" value="1"/>
</dbReference>
<keyword evidence="5" id="KW-1185">Reference proteome</keyword>
<dbReference type="InterPro" id="IPR024516">
    <property type="entry name" value="Mce_C"/>
</dbReference>
<evidence type="ECO:0000259" key="3">
    <source>
        <dbReference type="Pfam" id="PF11887"/>
    </source>
</evidence>
<comment type="caution">
    <text evidence="4">The sequence shown here is derived from an EMBL/GenBank/DDBJ whole genome shotgun (WGS) entry which is preliminary data.</text>
</comment>
<protein>
    <recommendedName>
        <fullName evidence="6">Phospholipid/cholesterol/gamma-HCH transport system substrate-binding protein</fullName>
    </recommendedName>
</protein>
<reference evidence="5" key="1">
    <citation type="journal article" date="2019" name="Int. J. Syst. Evol. Microbiol.">
        <title>The Global Catalogue of Microorganisms (GCM) 10K type strain sequencing project: providing services to taxonomists for standard genome sequencing and annotation.</title>
        <authorList>
            <consortium name="The Broad Institute Genomics Platform"/>
            <consortium name="The Broad Institute Genome Sequencing Center for Infectious Disease"/>
            <person name="Wu L."/>
            <person name="Ma J."/>
        </authorList>
    </citation>
    <scope>NUCLEOTIDE SEQUENCE [LARGE SCALE GENOMIC DNA]</scope>
    <source>
        <strain evidence="5">JCM 18303</strain>
    </source>
</reference>
<dbReference type="RefSeq" id="WP_185062757.1">
    <property type="nucleotide sequence ID" value="NZ_BAABJP010000004.1"/>
</dbReference>
<feature type="signal peptide" evidence="1">
    <location>
        <begin position="1"/>
        <end position="20"/>
    </location>
</feature>
<keyword evidence="1" id="KW-0732">Signal</keyword>
<evidence type="ECO:0000313" key="4">
    <source>
        <dbReference type="EMBL" id="GAA5148911.1"/>
    </source>
</evidence>
<organism evidence="4 5">
    <name type="scientific">Pseudonocardia eucalypti</name>
    <dbReference type="NCBI Taxonomy" id="648755"/>
    <lineage>
        <taxon>Bacteria</taxon>
        <taxon>Bacillati</taxon>
        <taxon>Actinomycetota</taxon>
        <taxon>Actinomycetes</taxon>
        <taxon>Pseudonocardiales</taxon>
        <taxon>Pseudonocardiaceae</taxon>
        <taxon>Pseudonocardia</taxon>
    </lineage>
</organism>
<dbReference type="Pfam" id="PF11887">
    <property type="entry name" value="Mce4_CUP1"/>
    <property type="match status" value="1"/>
</dbReference>
<evidence type="ECO:0000313" key="5">
    <source>
        <dbReference type="Proteomes" id="UP001428817"/>
    </source>
</evidence>
<feature type="domain" description="Mce/MlaD" evidence="2">
    <location>
        <begin position="29"/>
        <end position="101"/>
    </location>
</feature>
<dbReference type="Proteomes" id="UP001428817">
    <property type="component" value="Unassembled WGS sequence"/>
</dbReference>
<feature type="domain" description="Mammalian cell entry C-terminal" evidence="3">
    <location>
        <begin position="108"/>
        <end position="285"/>
    </location>
</feature>
<dbReference type="InterPro" id="IPR005693">
    <property type="entry name" value="Mce"/>
</dbReference>